<accession>A0ABW7NDF2</accession>
<evidence type="ECO:0000313" key="4">
    <source>
        <dbReference type="Proteomes" id="UP001610063"/>
    </source>
</evidence>
<reference evidence="3 4" key="1">
    <citation type="journal article" date="2013" name="Int. J. Syst. Evol. Microbiol.">
        <title>Marinoscillum luteum sp. nov., isolated from marine sediment.</title>
        <authorList>
            <person name="Cha I.T."/>
            <person name="Park S.J."/>
            <person name="Kim S.J."/>
            <person name="Kim J.G."/>
            <person name="Jung M.Y."/>
            <person name="Shin K.S."/>
            <person name="Kwon K.K."/>
            <person name="Yang S.H."/>
            <person name="Seo Y.S."/>
            <person name="Rhee S.K."/>
        </authorList>
    </citation>
    <scope>NUCLEOTIDE SEQUENCE [LARGE SCALE GENOMIC DNA]</scope>
    <source>
        <strain evidence="3 4">KCTC 23939</strain>
    </source>
</reference>
<name>A0ABW7NDF2_9BACT</name>
<feature type="signal peptide" evidence="1">
    <location>
        <begin position="1"/>
        <end position="18"/>
    </location>
</feature>
<evidence type="ECO:0000256" key="1">
    <source>
        <dbReference type="SAM" id="SignalP"/>
    </source>
</evidence>
<dbReference type="InterPro" id="IPR034660">
    <property type="entry name" value="DinB/YfiT-like"/>
</dbReference>
<dbReference type="RefSeq" id="WP_395419045.1">
    <property type="nucleotide sequence ID" value="NZ_JBIPKE010000020.1"/>
</dbReference>
<sequence>MKTLLLLSAMVACLSLQAQNQFQNEASGTLAFYSDRIMQLADAVPADKYSWSPEEGVRTFGEVLAHVVSANYFFAMKMGAVIPETVDMMGIEKNLKTKEQLKTALQDSYKVVIDVVKNSSKADLEEKVEFPFPGEFTSMSAALIAVSHSSEHMGQLIAYCRTNGITPPWSVTDEGGQD</sequence>
<evidence type="ECO:0000313" key="3">
    <source>
        <dbReference type="EMBL" id="MFH6985628.1"/>
    </source>
</evidence>
<evidence type="ECO:0000259" key="2">
    <source>
        <dbReference type="Pfam" id="PF12867"/>
    </source>
</evidence>
<protein>
    <submittedName>
        <fullName evidence="3">DinB family protein</fullName>
    </submittedName>
</protein>
<keyword evidence="4" id="KW-1185">Reference proteome</keyword>
<comment type="caution">
    <text evidence="3">The sequence shown here is derived from an EMBL/GenBank/DDBJ whole genome shotgun (WGS) entry which is preliminary data.</text>
</comment>
<feature type="chain" id="PRO_5045301680" evidence="1">
    <location>
        <begin position="19"/>
        <end position="178"/>
    </location>
</feature>
<proteinExistence type="predicted"/>
<dbReference type="EMBL" id="JBIPKE010000020">
    <property type="protein sequence ID" value="MFH6985628.1"/>
    <property type="molecule type" value="Genomic_DNA"/>
</dbReference>
<feature type="domain" description="DinB-like" evidence="2">
    <location>
        <begin position="35"/>
        <end position="156"/>
    </location>
</feature>
<organism evidence="3 4">
    <name type="scientific">Marinoscillum luteum</name>
    <dbReference type="NCBI Taxonomy" id="861051"/>
    <lineage>
        <taxon>Bacteria</taxon>
        <taxon>Pseudomonadati</taxon>
        <taxon>Bacteroidota</taxon>
        <taxon>Cytophagia</taxon>
        <taxon>Cytophagales</taxon>
        <taxon>Reichenbachiellaceae</taxon>
        <taxon>Marinoscillum</taxon>
    </lineage>
</organism>
<dbReference type="SUPFAM" id="SSF109854">
    <property type="entry name" value="DinB/YfiT-like putative metalloenzymes"/>
    <property type="match status" value="1"/>
</dbReference>
<keyword evidence="1" id="KW-0732">Signal</keyword>
<dbReference type="InterPro" id="IPR024775">
    <property type="entry name" value="DinB-like"/>
</dbReference>
<dbReference type="Pfam" id="PF12867">
    <property type="entry name" value="DinB_2"/>
    <property type="match status" value="1"/>
</dbReference>
<gene>
    <name evidence="3" type="ORF">ACHKAR_19405</name>
</gene>
<dbReference type="Proteomes" id="UP001610063">
    <property type="component" value="Unassembled WGS sequence"/>
</dbReference>
<dbReference type="Gene3D" id="1.20.120.450">
    <property type="entry name" value="dinb family like domain"/>
    <property type="match status" value="1"/>
</dbReference>